<gene>
    <name evidence="2" type="ORF">HRI_000726400</name>
</gene>
<evidence type="ECO:0000313" key="2">
    <source>
        <dbReference type="EMBL" id="GMI70571.1"/>
    </source>
</evidence>
<accession>A0A9W7H5S0</accession>
<sequence length="129" mass="14703">MVIKIDLEKAYDRLEWAFINDTFRDVGISDNLCLLIMSCVSSVTSQIAWNESMTESFRPSRGIQQGDPLLSYLFVLCMERLSQVIDIEVRSRKWIPFIFGRRVLEVSHLFFADGHVVICKGVNGSNVGL</sequence>
<comment type="caution">
    <text evidence="2">The sequence shown here is derived from an EMBL/GenBank/DDBJ whole genome shotgun (WGS) entry which is preliminary data.</text>
</comment>
<proteinExistence type="predicted"/>
<feature type="domain" description="Reverse transcriptase" evidence="1">
    <location>
        <begin position="1"/>
        <end position="129"/>
    </location>
</feature>
<dbReference type="Pfam" id="PF00078">
    <property type="entry name" value="RVT_1"/>
    <property type="match status" value="1"/>
</dbReference>
<dbReference type="OrthoDB" id="998870at2759"/>
<protein>
    <recommendedName>
        <fullName evidence="1">Reverse transcriptase domain-containing protein</fullName>
    </recommendedName>
</protein>
<dbReference type="EMBL" id="BSYR01000009">
    <property type="protein sequence ID" value="GMI70571.1"/>
    <property type="molecule type" value="Genomic_DNA"/>
</dbReference>
<dbReference type="PANTHER" id="PTHR31635:SF196">
    <property type="entry name" value="REVERSE TRANSCRIPTASE DOMAIN-CONTAINING PROTEIN-RELATED"/>
    <property type="match status" value="1"/>
</dbReference>
<keyword evidence="3" id="KW-1185">Reference proteome</keyword>
<dbReference type="PANTHER" id="PTHR31635">
    <property type="entry name" value="REVERSE TRANSCRIPTASE DOMAIN-CONTAINING PROTEIN-RELATED"/>
    <property type="match status" value="1"/>
</dbReference>
<evidence type="ECO:0000259" key="1">
    <source>
        <dbReference type="PROSITE" id="PS50878"/>
    </source>
</evidence>
<dbReference type="AlphaFoldDB" id="A0A9W7H5S0"/>
<dbReference type="Proteomes" id="UP001165190">
    <property type="component" value="Unassembled WGS sequence"/>
</dbReference>
<dbReference type="PROSITE" id="PS50878">
    <property type="entry name" value="RT_POL"/>
    <property type="match status" value="1"/>
</dbReference>
<evidence type="ECO:0000313" key="3">
    <source>
        <dbReference type="Proteomes" id="UP001165190"/>
    </source>
</evidence>
<reference evidence="2" key="1">
    <citation type="submission" date="2023-05" db="EMBL/GenBank/DDBJ databases">
        <title>Genome and transcriptome analyses reveal genes involved in the formation of fine ridges on petal epidermal cells in Hibiscus trionum.</title>
        <authorList>
            <person name="Koshimizu S."/>
            <person name="Masuda S."/>
            <person name="Ishii T."/>
            <person name="Shirasu K."/>
            <person name="Hoshino A."/>
            <person name="Arita M."/>
        </authorList>
    </citation>
    <scope>NUCLEOTIDE SEQUENCE</scope>
    <source>
        <strain evidence="2">Hamamatsu line</strain>
    </source>
</reference>
<name>A0A9W7H5S0_HIBTR</name>
<dbReference type="InterPro" id="IPR000477">
    <property type="entry name" value="RT_dom"/>
</dbReference>
<organism evidence="2 3">
    <name type="scientific">Hibiscus trionum</name>
    <name type="common">Flower of an hour</name>
    <dbReference type="NCBI Taxonomy" id="183268"/>
    <lineage>
        <taxon>Eukaryota</taxon>
        <taxon>Viridiplantae</taxon>
        <taxon>Streptophyta</taxon>
        <taxon>Embryophyta</taxon>
        <taxon>Tracheophyta</taxon>
        <taxon>Spermatophyta</taxon>
        <taxon>Magnoliopsida</taxon>
        <taxon>eudicotyledons</taxon>
        <taxon>Gunneridae</taxon>
        <taxon>Pentapetalae</taxon>
        <taxon>rosids</taxon>
        <taxon>malvids</taxon>
        <taxon>Malvales</taxon>
        <taxon>Malvaceae</taxon>
        <taxon>Malvoideae</taxon>
        <taxon>Hibiscus</taxon>
    </lineage>
</organism>